<evidence type="ECO:0000313" key="1">
    <source>
        <dbReference type="EMBL" id="MBX03819.1"/>
    </source>
</evidence>
<reference evidence="1" key="1">
    <citation type="submission" date="2018-02" db="EMBL/GenBank/DDBJ databases">
        <title>Rhizophora mucronata_Transcriptome.</title>
        <authorList>
            <person name="Meera S.P."/>
            <person name="Sreeshan A."/>
            <person name="Augustine A."/>
        </authorList>
    </citation>
    <scope>NUCLEOTIDE SEQUENCE</scope>
    <source>
        <tissue evidence="1">Leaf</tissue>
    </source>
</reference>
<name>A0A2P2KDM4_RHIMU</name>
<proteinExistence type="predicted"/>
<sequence length="37" mass="4248">MYSLIGDRLCGPTYLISKCCKHTISNRSHRCFEIVTT</sequence>
<dbReference type="AlphaFoldDB" id="A0A2P2KDM4"/>
<accession>A0A2P2KDM4</accession>
<organism evidence="1">
    <name type="scientific">Rhizophora mucronata</name>
    <name type="common">Asiatic mangrove</name>
    <dbReference type="NCBI Taxonomy" id="61149"/>
    <lineage>
        <taxon>Eukaryota</taxon>
        <taxon>Viridiplantae</taxon>
        <taxon>Streptophyta</taxon>
        <taxon>Embryophyta</taxon>
        <taxon>Tracheophyta</taxon>
        <taxon>Spermatophyta</taxon>
        <taxon>Magnoliopsida</taxon>
        <taxon>eudicotyledons</taxon>
        <taxon>Gunneridae</taxon>
        <taxon>Pentapetalae</taxon>
        <taxon>rosids</taxon>
        <taxon>fabids</taxon>
        <taxon>Malpighiales</taxon>
        <taxon>Rhizophoraceae</taxon>
        <taxon>Rhizophora</taxon>
    </lineage>
</organism>
<dbReference type="EMBL" id="GGEC01023335">
    <property type="protein sequence ID" value="MBX03819.1"/>
    <property type="molecule type" value="Transcribed_RNA"/>
</dbReference>
<protein>
    <submittedName>
        <fullName evidence="1">Uncharacterized protein</fullName>
    </submittedName>
</protein>